<feature type="region of interest" description="Disordered" evidence="3">
    <location>
        <begin position="422"/>
        <end position="442"/>
    </location>
</feature>
<proteinExistence type="predicted"/>
<sequence length="442" mass="48958">MDFKCLQCVRLFQKGTPLALAITNSTVRALCEYADWGVEDEKGEAQGVVASQVQTVLVDGEDDTLLRRIKLRGVNKRSLKHICATLSLCTWWLKRDVRPLEIHLDCRNAAVLTALVQRVREFSDHLEECAVPHRIHLSLYGAPSVESVAVLSQHLEALLLEQCRVENLEGLKECRLLKRLSIGRCYHLRSFDGVSCLSNLEYLHVSDCYVKRLGEVRLCTSLQHLSLLHCMEMSSLAGVEGLPSLRTITVNRTSIDSLEDIKDCDKLSSVDARYCNQLRALPNANRLSTLHTLNVKGSAMSSLDDLGPSESLRVLNAGDCTLLESLRGLFSCPFITTVCVSGSVRLRSLREFSALEFLTSIDASDSRIETVGSLRGCTRLEKIDLSGCYYLRSLGRLRGSPVAPVCVCPTVHHHFTRGTEGLPFSSGGPRAQLSGAHHARWT</sequence>
<dbReference type="AlphaFoldDB" id="A0A7G2C6E0"/>
<dbReference type="VEuPathDB" id="TriTrypDB:ADEAN_000278100"/>
<evidence type="ECO:0008006" key="6">
    <source>
        <dbReference type="Google" id="ProtNLM"/>
    </source>
</evidence>
<dbReference type="InterPro" id="IPR050836">
    <property type="entry name" value="SDS22/Internalin_LRR"/>
</dbReference>
<evidence type="ECO:0000256" key="3">
    <source>
        <dbReference type="SAM" id="MobiDB-lite"/>
    </source>
</evidence>
<dbReference type="Proteomes" id="UP000515908">
    <property type="component" value="Chromosome 04"/>
</dbReference>
<evidence type="ECO:0000313" key="5">
    <source>
        <dbReference type="Proteomes" id="UP000515908"/>
    </source>
</evidence>
<evidence type="ECO:0000313" key="4">
    <source>
        <dbReference type="EMBL" id="CAD2215326.1"/>
    </source>
</evidence>
<dbReference type="Gene3D" id="3.80.10.10">
    <property type="entry name" value="Ribonuclease Inhibitor"/>
    <property type="match status" value="1"/>
</dbReference>
<organism evidence="4 5">
    <name type="scientific">Angomonas deanei</name>
    <dbReference type="NCBI Taxonomy" id="59799"/>
    <lineage>
        <taxon>Eukaryota</taxon>
        <taxon>Discoba</taxon>
        <taxon>Euglenozoa</taxon>
        <taxon>Kinetoplastea</taxon>
        <taxon>Metakinetoplastina</taxon>
        <taxon>Trypanosomatida</taxon>
        <taxon>Trypanosomatidae</taxon>
        <taxon>Strigomonadinae</taxon>
        <taxon>Angomonas</taxon>
    </lineage>
</organism>
<dbReference type="SUPFAM" id="SSF52058">
    <property type="entry name" value="L domain-like"/>
    <property type="match status" value="1"/>
</dbReference>
<reference evidence="4 5" key="1">
    <citation type="submission" date="2020-08" db="EMBL/GenBank/DDBJ databases">
        <authorList>
            <person name="Newling K."/>
            <person name="Davey J."/>
            <person name="Forrester S."/>
        </authorList>
    </citation>
    <scope>NUCLEOTIDE SEQUENCE [LARGE SCALE GENOMIC DNA]</scope>
    <source>
        <strain evidence="5">Crithidia deanei Carvalho (ATCC PRA-265)</strain>
    </source>
</reference>
<dbReference type="PANTHER" id="PTHR46652">
    <property type="entry name" value="LEUCINE-RICH REPEAT AND IQ DOMAIN-CONTAINING PROTEIN 1-RELATED"/>
    <property type="match status" value="1"/>
</dbReference>
<keyword evidence="5" id="KW-1185">Reference proteome</keyword>
<keyword evidence="1" id="KW-0433">Leucine-rich repeat</keyword>
<dbReference type="EMBL" id="LR877148">
    <property type="protein sequence ID" value="CAD2215326.1"/>
    <property type="molecule type" value="Genomic_DNA"/>
</dbReference>
<keyword evidence="2" id="KW-0677">Repeat</keyword>
<name>A0A7G2C6E0_9TRYP</name>
<accession>A0A7G2C6E0</accession>
<dbReference type="InterPro" id="IPR032675">
    <property type="entry name" value="LRR_dom_sf"/>
</dbReference>
<protein>
    <recommendedName>
        <fullName evidence="6">Leucine Rich repeat</fullName>
    </recommendedName>
</protein>
<gene>
    <name evidence="4" type="ORF">ADEAN_000278100</name>
</gene>
<evidence type="ECO:0000256" key="1">
    <source>
        <dbReference type="ARBA" id="ARBA00022614"/>
    </source>
</evidence>
<evidence type="ECO:0000256" key="2">
    <source>
        <dbReference type="ARBA" id="ARBA00022737"/>
    </source>
</evidence>
<dbReference type="PANTHER" id="PTHR46652:SF3">
    <property type="entry name" value="LEUCINE-RICH REPEAT-CONTAINING PROTEIN 9"/>
    <property type="match status" value="1"/>
</dbReference>